<reference evidence="3 4" key="1">
    <citation type="journal article" date="2007" name="Appl. Environ. Microbiol.">
        <title>Rhizobial factors required for stem nodule maturation and maintenance in Sesbania rostrata-Azorhizobium caulinodans ORS571 symbiosis.</title>
        <authorList>
            <person name="Suzuki S."/>
            <person name="Aono T."/>
            <person name="Lee KB."/>
            <person name="Suzuki T."/>
            <person name="Liu CT."/>
            <person name="Miwa H."/>
            <person name="Wakao S."/>
            <person name="Iki T."/>
            <person name="Oyaizu H."/>
        </authorList>
    </citation>
    <scope>NUCLEOTIDE SEQUENCE [LARGE SCALE GENOMIC DNA]</scope>
    <source>
        <strain evidence="4">ATCC 43989 / DSM 5975 / JCM 20966 / LMG 6465 / NBRC 14845 / NCIMB 13405 / ORS 571</strain>
    </source>
</reference>
<dbReference type="InterPro" id="IPR054344">
    <property type="entry name" value="TY-Chap_N"/>
</dbReference>
<dbReference type="AlphaFoldDB" id="A8IA93"/>
<dbReference type="KEGG" id="azc:AZC_2480"/>
<dbReference type="RefSeq" id="WP_012171006.1">
    <property type="nucleotide sequence ID" value="NC_009937.1"/>
</dbReference>
<dbReference type="eggNOG" id="ENOG5033ACY">
    <property type="taxonomic scope" value="Bacteria"/>
</dbReference>
<reference evidence="3 4" key="6">
    <citation type="journal article" date="2011" name="Appl. Environ. Microbiol.">
        <title>Involvement of the azorhizobial chromosome partition gene (parA) in the onset of bacteroid differentiation during Sesbania rostrata stem nodule development.</title>
        <authorList>
            <person name="Liu CT."/>
            <person name="Lee KB."/>
            <person name="Wang YS."/>
            <person name="Peng MH."/>
            <person name="Lee KT."/>
            <person name="Suzuki S."/>
            <person name="Suzuki T."/>
            <person name="Oyaizu H."/>
        </authorList>
    </citation>
    <scope>NUCLEOTIDE SEQUENCE [LARGE SCALE GENOMIC DNA]</scope>
    <source>
        <strain evidence="4">ATCC 43989 / DSM 5975 / JCM 20966 / LMG 6465 / NBRC 14845 / NCIMB 13405 / ORS 571</strain>
    </source>
</reference>
<dbReference type="EMBL" id="AP009384">
    <property type="protein sequence ID" value="BAF88478.1"/>
    <property type="molecule type" value="Genomic_DNA"/>
</dbReference>
<reference evidence="4" key="2">
    <citation type="submission" date="2007-04" db="EMBL/GenBank/DDBJ databases">
        <title>Complete genome sequence of the nitrogen-fixing bacterium Azorhizobium caulinodans ORS571.</title>
        <authorList>
            <person name="Lee K.B."/>
            <person name="Backer P.D."/>
            <person name="Aono T."/>
            <person name="Liu C.T."/>
            <person name="Suzuki S."/>
            <person name="Suzuki T."/>
            <person name="Kaneko T."/>
            <person name="Yamada M."/>
            <person name="Tabata S."/>
            <person name="Kupfer D.M."/>
            <person name="Najar F.Z."/>
            <person name="Wiley G.B."/>
            <person name="Roe B."/>
            <person name="Binnewies T."/>
            <person name="Ussery D."/>
            <person name="Vereecke D."/>
            <person name="Gevers D."/>
            <person name="Holsters M."/>
            <person name="Oyaizu H."/>
        </authorList>
    </citation>
    <scope>NUCLEOTIDE SEQUENCE [LARGE SCALE GENOMIC DNA]</scope>
    <source>
        <strain evidence="4">ATCC 43989 / DSM 5975 / JCM 20966 / LMG 6465 / NBRC 14845 / NCIMB 13405 / ORS 571</strain>
    </source>
</reference>
<gene>
    <name evidence="3" type="ordered locus">AZC_2480</name>
</gene>
<reference evidence="3 4" key="4">
    <citation type="journal article" date="2009" name="Appl. Environ. Microbiol.">
        <title>Comparative genome-wide transcriptional profiling of Azorhizobium caulinodans ORS571 grown under free-living and symbiotic conditions.</title>
        <authorList>
            <person name="Tsukada S."/>
            <person name="Aono T."/>
            <person name="Akiba N."/>
            <person name="Lee KB."/>
            <person name="Liu CT."/>
            <person name="Toyazaki H."/>
            <person name="Oyaizu H."/>
        </authorList>
    </citation>
    <scope>NUCLEOTIDE SEQUENCE [LARGE SCALE GENOMIC DNA]</scope>
    <source>
        <strain evidence="4">ATCC 43989 / DSM 5975 / JCM 20966 / LMG 6465 / NBRC 14845 / NCIMB 13405 / ORS 571</strain>
    </source>
</reference>
<feature type="chain" id="PRO_5002724271" description="TY-Chap N-terminal domain-containing protein" evidence="1">
    <location>
        <begin position="24"/>
        <end position="193"/>
    </location>
</feature>
<feature type="domain" description="TY-Chap N-terminal" evidence="2">
    <location>
        <begin position="59"/>
        <end position="161"/>
    </location>
</feature>
<organism evidence="3 4">
    <name type="scientific">Azorhizobium caulinodans (strain ATCC 43989 / DSM 5975 / JCM 20966 / LMG 6465 / NBRC 14845 / NCIMB 13405 / ORS 571)</name>
    <dbReference type="NCBI Taxonomy" id="438753"/>
    <lineage>
        <taxon>Bacteria</taxon>
        <taxon>Pseudomonadati</taxon>
        <taxon>Pseudomonadota</taxon>
        <taxon>Alphaproteobacteria</taxon>
        <taxon>Hyphomicrobiales</taxon>
        <taxon>Xanthobacteraceae</taxon>
        <taxon>Azorhizobium</taxon>
    </lineage>
</organism>
<dbReference type="HOGENOM" id="CLU_1406236_0_0_5"/>
<reference evidence="3 4" key="3">
    <citation type="journal article" date="2008" name="BMC Genomics">
        <title>The genome of the versatile nitrogen fixer Azorhizobium caulinodans ORS571.</title>
        <authorList>
            <person name="Lee KB."/>
            <person name="Backer P.D."/>
            <person name="Aono T."/>
            <person name="Liu CT."/>
            <person name="Suzuki S."/>
            <person name="Suzuki T."/>
            <person name="Kaneko T."/>
            <person name="Yamada M."/>
            <person name="Tabata S."/>
            <person name="Kupfer D.M."/>
            <person name="Najar F.Z."/>
            <person name="Wiley G.B."/>
            <person name="Roe B."/>
            <person name="Binnewies T.T."/>
            <person name="Ussery D.W."/>
            <person name="D'Haeze W."/>
            <person name="Herder J.D."/>
            <person name="Gevers D."/>
            <person name="Vereecke D."/>
            <person name="Holsters M."/>
            <person name="Oyaizu H."/>
        </authorList>
    </citation>
    <scope>NUCLEOTIDE SEQUENCE [LARGE SCALE GENOMIC DNA]</scope>
    <source>
        <strain evidence="4">ATCC 43989 / DSM 5975 / JCM 20966 / LMG 6465 / NBRC 14845 / NCIMB 13405 / ORS 571</strain>
    </source>
</reference>
<evidence type="ECO:0000259" key="2">
    <source>
        <dbReference type="Pfam" id="PF22552"/>
    </source>
</evidence>
<feature type="signal peptide" evidence="1">
    <location>
        <begin position="1"/>
        <end position="23"/>
    </location>
</feature>
<evidence type="ECO:0000313" key="4">
    <source>
        <dbReference type="Proteomes" id="UP000000270"/>
    </source>
</evidence>
<name>A8IA93_AZOC5</name>
<evidence type="ECO:0000256" key="1">
    <source>
        <dbReference type="SAM" id="SignalP"/>
    </source>
</evidence>
<keyword evidence="4" id="KW-1185">Reference proteome</keyword>
<dbReference type="Proteomes" id="UP000000270">
    <property type="component" value="Chromosome"/>
</dbReference>
<reference evidence="3 4" key="5">
    <citation type="journal article" date="2010" name="Appl. Environ. Microbiol.">
        <title>phrR-like gene praR of Azorhizobium caulinodans ORS571 is essential for symbiosis with Sesbania rostrata and is involved in expression of reb genes.</title>
        <authorList>
            <person name="Akiba N."/>
            <person name="Aono T."/>
            <person name="Toyazaki H."/>
            <person name="Sato S."/>
            <person name="Oyaizu H."/>
        </authorList>
    </citation>
    <scope>NUCLEOTIDE SEQUENCE [LARGE SCALE GENOMIC DNA]</scope>
    <source>
        <strain evidence="4">ATCC 43989 / DSM 5975 / JCM 20966 / LMG 6465 / NBRC 14845 / NCIMB 13405 / ORS 571</strain>
    </source>
</reference>
<proteinExistence type="predicted"/>
<dbReference type="STRING" id="438753.AZC_2480"/>
<sequence>MGWQRWWRWLLVAGAAGLPPAVAAPSNVDGSDVRARFLPAAACEIRERLRIVGARPNGPHRFVIVEARRIGQAYVQCLFVKDGGLLCEVSSGFYGRPKDRMEVTPSVAAILSGAGFSTDGSHGNFQRMRPTDDVPARIEEAAQVLAVVLHDLYGARTLDDLKYQVADAPRLANARLCGGISRAPSGGVEIARR</sequence>
<evidence type="ECO:0000313" key="3">
    <source>
        <dbReference type="EMBL" id="BAF88478.1"/>
    </source>
</evidence>
<dbReference type="Pfam" id="PF22552">
    <property type="entry name" value="TY-Chap3"/>
    <property type="match status" value="1"/>
</dbReference>
<protein>
    <recommendedName>
        <fullName evidence="2">TY-Chap N-terminal domain-containing protein</fullName>
    </recommendedName>
</protein>
<accession>A8IA93</accession>
<keyword evidence="1" id="KW-0732">Signal</keyword>